<accession>A0ABP3TMY5</accession>
<gene>
    <name evidence="1" type="ORF">GCM10009105_16570</name>
</gene>
<dbReference type="Proteomes" id="UP001501523">
    <property type="component" value="Unassembled WGS sequence"/>
</dbReference>
<sequence>MIDSSSNLPMQLMAGVFDHHINIGRDRCLDATDQEKIRDGEVPGVRRTSEGVTINERSKIDACELTALEEKLCLIFHTYS</sequence>
<reference evidence="2" key="1">
    <citation type="journal article" date="2019" name="Int. J. Syst. Evol. Microbiol.">
        <title>The Global Catalogue of Microorganisms (GCM) 10K type strain sequencing project: providing services to taxonomists for standard genome sequencing and annotation.</title>
        <authorList>
            <consortium name="The Broad Institute Genomics Platform"/>
            <consortium name="The Broad Institute Genome Sequencing Center for Infectious Disease"/>
            <person name="Wu L."/>
            <person name="Ma J."/>
        </authorList>
    </citation>
    <scope>NUCLEOTIDE SEQUENCE [LARGE SCALE GENOMIC DNA]</scope>
    <source>
        <strain evidence="2">JCM 15421</strain>
    </source>
</reference>
<evidence type="ECO:0000313" key="2">
    <source>
        <dbReference type="Proteomes" id="UP001501523"/>
    </source>
</evidence>
<dbReference type="EMBL" id="BAAAEU010000006">
    <property type="protein sequence ID" value="GAA0713241.1"/>
    <property type="molecule type" value="Genomic_DNA"/>
</dbReference>
<name>A0ABP3TMY5_9GAMM</name>
<comment type="caution">
    <text evidence="1">The sequence shown here is derived from an EMBL/GenBank/DDBJ whole genome shotgun (WGS) entry which is preliminary data.</text>
</comment>
<evidence type="ECO:0000313" key="1">
    <source>
        <dbReference type="EMBL" id="GAA0713241.1"/>
    </source>
</evidence>
<keyword evidence="2" id="KW-1185">Reference proteome</keyword>
<protein>
    <submittedName>
        <fullName evidence="1">Uncharacterized protein</fullName>
    </submittedName>
</protein>
<organism evidence="1 2">
    <name type="scientific">Dokdonella soli</name>
    <dbReference type="NCBI Taxonomy" id="529810"/>
    <lineage>
        <taxon>Bacteria</taxon>
        <taxon>Pseudomonadati</taxon>
        <taxon>Pseudomonadota</taxon>
        <taxon>Gammaproteobacteria</taxon>
        <taxon>Lysobacterales</taxon>
        <taxon>Rhodanobacteraceae</taxon>
        <taxon>Dokdonella</taxon>
    </lineage>
</organism>
<proteinExistence type="predicted"/>